<dbReference type="GO" id="GO:0005737">
    <property type="term" value="C:cytoplasm"/>
    <property type="evidence" value="ECO:0007669"/>
    <property type="project" value="InterPro"/>
</dbReference>
<evidence type="ECO:0000259" key="7">
    <source>
        <dbReference type="PROSITE" id="PS51290"/>
    </source>
</evidence>
<dbReference type="InterPro" id="IPR001478">
    <property type="entry name" value="PDZ"/>
</dbReference>
<dbReference type="InterPro" id="IPR001660">
    <property type="entry name" value="SAM"/>
</dbReference>
<evidence type="ECO:0000256" key="2">
    <source>
        <dbReference type="ARBA" id="ARBA00022553"/>
    </source>
</evidence>
<feature type="domain" description="PDZ" evidence="6">
    <location>
        <begin position="277"/>
        <end position="359"/>
    </location>
</feature>
<dbReference type="CDD" id="cd09511">
    <property type="entry name" value="SAM_CNK1_2_3-suppressor"/>
    <property type="match status" value="1"/>
</dbReference>
<name>A0A5C6NTA3_9TELE</name>
<dbReference type="GO" id="GO:0009966">
    <property type="term" value="P:regulation of signal transduction"/>
    <property type="evidence" value="ECO:0007669"/>
    <property type="project" value="InterPro"/>
</dbReference>
<dbReference type="SUPFAM" id="SSF50729">
    <property type="entry name" value="PH domain-like"/>
    <property type="match status" value="1"/>
</dbReference>
<feature type="compositionally biased region" description="Polar residues" evidence="3">
    <location>
        <begin position="547"/>
        <end position="561"/>
    </location>
</feature>
<dbReference type="PROSITE" id="PS50105">
    <property type="entry name" value="SAM_DOMAIN"/>
    <property type="match status" value="1"/>
</dbReference>
<evidence type="ECO:0000259" key="4">
    <source>
        <dbReference type="PROSITE" id="PS50003"/>
    </source>
</evidence>
<feature type="region of interest" description="Disordered" evidence="3">
    <location>
        <begin position="950"/>
        <end position="985"/>
    </location>
</feature>
<dbReference type="AlphaFoldDB" id="A0A5C6NTA3"/>
<dbReference type="InterPro" id="IPR001849">
    <property type="entry name" value="PH_domain"/>
</dbReference>
<feature type="domain" description="PH" evidence="4">
    <location>
        <begin position="626"/>
        <end position="736"/>
    </location>
</feature>
<dbReference type="Pfam" id="PF00169">
    <property type="entry name" value="PH"/>
    <property type="match status" value="1"/>
</dbReference>
<comment type="similarity">
    <text evidence="1">Belongs to the CNKSR family.</text>
</comment>
<evidence type="ECO:0000259" key="6">
    <source>
        <dbReference type="PROSITE" id="PS50106"/>
    </source>
</evidence>
<feature type="region of interest" description="Disordered" evidence="3">
    <location>
        <begin position="751"/>
        <end position="880"/>
    </location>
</feature>
<feature type="compositionally biased region" description="Polar residues" evidence="3">
    <location>
        <begin position="524"/>
        <end position="537"/>
    </location>
</feature>
<dbReference type="SUPFAM" id="SSF47769">
    <property type="entry name" value="SAM/Pointed domain"/>
    <property type="match status" value="1"/>
</dbReference>
<dbReference type="InterPro" id="IPR051566">
    <property type="entry name" value="CNKSR"/>
</dbReference>
<proteinExistence type="inferred from homology"/>
<dbReference type="Pfam" id="PF10534">
    <property type="entry name" value="CRIC_ras_sig"/>
    <property type="match status" value="2"/>
</dbReference>
<dbReference type="InterPro" id="IPR010599">
    <property type="entry name" value="CNK2/3_dom"/>
</dbReference>
<feature type="region of interest" description="Disordered" evidence="3">
    <location>
        <begin position="1076"/>
        <end position="1104"/>
    </location>
</feature>
<feature type="compositionally biased region" description="Acidic residues" evidence="3">
    <location>
        <begin position="751"/>
        <end position="760"/>
    </location>
</feature>
<protein>
    <submittedName>
        <fullName evidence="8">Connector enhancer of kinase suppressor of ras 2</fullName>
    </submittedName>
</protein>
<dbReference type="Pfam" id="PF00595">
    <property type="entry name" value="PDZ"/>
    <property type="match status" value="1"/>
</dbReference>
<dbReference type="Pfam" id="PF00536">
    <property type="entry name" value="SAM_1"/>
    <property type="match status" value="1"/>
</dbReference>
<evidence type="ECO:0000259" key="5">
    <source>
        <dbReference type="PROSITE" id="PS50105"/>
    </source>
</evidence>
<keyword evidence="8" id="KW-0418">Kinase</keyword>
<dbReference type="FunFam" id="2.30.29.30:FF:000092">
    <property type="entry name" value="Connector enhancer of kinase suppressor of Ras 2"/>
    <property type="match status" value="1"/>
</dbReference>
<dbReference type="SMART" id="SM00454">
    <property type="entry name" value="SAM"/>
    <property type="match status" value="1"/>
</dbReference>
<accession>A0A5C6NTA3</accession>
<dbReference type="SMART" id="SM00228">
    <property type="entry name" value="PDZ"/>
    <property type="match status" value="1"/>
</dbReference>
<feature type="compositionally biased region" description="Low complexity" evidence="3">
    <location>
        <begin position="861"/>
        <end position="878"/>
    </location>
</feature>
<dbReference type="CDD" id="cd01260">
    <property type="entry name" value="PH_CNK_mammalian-like"/>
    <property type="match status" value="1"/>
</dbReference>
<dbReference type="PANTHER" id="PTHR12844:SF21">
    <property type="entry name" value="CONNECTOR ENHANCER OF KINASE SUPPRESSOR OF RAS 2"/>
    <property type="match status" value="1"/>
</dbReference>
<dbReference type="PROSITE" id="PS51290">
    <property type="entry name" value="CRIC"/>
    <property type="match status" value="1"/>
</dbReference>
<evidence type="ECO:0000256" key="1">
    <source>
        <dbReference type="ARBA" id="ARBA00009498"/>
    </source>
</evidence>
<dbReference type="InterPro" id="IPR036034">
    <property type="entry name" value="PDZ_sf"/>
</dbReference>
<dbReference type="PROSITE" id="PS50003">
    <property type="entry name" value="PH_DOMAIN"/>
    <property type="match status" value="1"/>
</dbReference>
<organism evidence="8 9">
    <name type="scientific">Takifugu flavidus</name>
    <name type="common">sansaifugu</name>
    <dbReference type="NCBI Taxonomy" id="433684"/>
    <lineage>
        <taxon>Eukaryota</taxon>
        <taxon>Metazoa</taxon>
        <taxon>Chordata</taxon>
        <taxon>Craniata</taxon>
        <taxon>Vertebrata</taxon>
        <taxon>Euteleostomi</taxon>
        <taxon>Actinopterygii</taxon>
        <taxon>Neopterygii</taxon>
        <taxon>Teleostei</taxon>
        <taxon>Neoteleostei</taxon>
        <taxon>Acanthomorphata</taxon>
        <taxon>Eupercaria</taxon>
        <taxon>Tetraodontiformes</taxon>
        <taxon>Tetradontoidea</taxon>
        <taxon>Tetraodontidae</taxon>
        <taxon>Takifugu</taxon>
    </lineage>
</organism>
<dbReference type="FunFam" id="1.10.150.50:FF:000019">
    <property type="entry name" value="Connector enhancer of kinase suppressor of Ras 2"/>
    <property type="match status" value="1"/>
</dbReference>
<feature type="domain" description="CRIC" evidence="7">
    <location>
        <begin position="84"/>
        <end position="178"/>
    </location>
</feature>
<feature type="compositionally biased region" description="Pro residues" evidence="3">
    <location>
        <begin position="767"/>
        <end position="780"/>
    </location>
</feature>
<sequence length="1104" mass="122512">MALVMEPVSKWTTGQVVDWMKGLDDCLQQYVCVFERGGVCGERLLRISHAELEELGVSRIGHQELILEAVDLLCALNSGLETESVRTLAHKLGASAKNLQNFISGRRRSSQSESRSSRRLPNDLLTSVVDLITAAKSLLAWLDRCLKATPTGSQTPTEEAHALADKHAPLQQNTLCELERPPTHGDATVNWQGDIEKETQQSSFILSPFAAVADYSVTRNNVIQLCLELTTIVQQDCTVFETENKILHVCKTLSEVCEHIVCVSSDPLVSQSAHLELVHLTNIKPSEGLGMYIKSTYDGLHVITGTTEGSPADRCKKIHAGDEVIQVNHQTVVGWQLRNLVGSLRADKGVVSLTLKKRPQSTLSSAPALLKNMRWKPLALQPTRSPGSGSATPSGTPTKSSALQDLHIPPPPSVPYTPRDESGALSGDEASRNHGGVSVSKRSDSPNSFLDQETRRREEEEPVYCTTPTYGRLRPISMPVECNWTGDYEDPAKLNRDTRREASLMRYAALSTMDDRTTSDDYSSHTARPGKRSNNTAKRAKRRSHHSQSPSHYVLQANQRDSPPRDPTPIYHTYQQSSSLQSKSRKKNKGKLIGSDRASFTLCYLSAGRALASLSRRRVSCKALGRGDCEGWLWRKRDAKGYFSQKWKKYWFVLKDNCLYWYINEEASRPFLLFKMSDEKAEGFVSLPEFKIDRASECRKKYAFKACHPKVKSFYFAADGVDDMNRWLSRLNMAAVGYAERERIRQEQDYWSESEHEEDTTSSPKQDSPPPPYDTYPRPPSMSAYVEGRTTRLSSTETSRSRSSQEDFLCSDPPAVAAEPQYHPGPMMGGTTHSGRKPGGSSSSDVQYRCDPVEFRSSPAGGSSETGSPGRSSSSQRRSWQDLIETPLTEAGLHYLQTGPLEDAVFADPSTGGGSMMAGAVYTLPAQRNVPLPVAMQRLIPMATQGGKPRSFTLPRDSNLHSLLAPPTKEEQQPRNGGSEGASLGDLFRACEQGGVCPLGRGLEGRGQSEFRQSFLRRADDPQLNERLHRLRILTSTLKDREGELALIDRLLAKPELSSAEFQEWKRAYQELFCQEPEPTAESDPGPPLTPSLSHTHSYIETHV</sequence>
<keyword evidence="2" id="KW-0597">Phosphoprotein</keyword>
<dbReference type="PANTHER" id="PTHR12844">
    <property type="entry name" value="CONNECTOR ENCHANCER OF KINASE SUPPRESSOR OF RAS"/>
    <property type="match status" value="1"/>
</dbReference>
<dbReference type="SMART" id="SM00233">
    <property type="entry name" value="PH"/>
    <property type="match status" value="1"/>
</dbReference>
<feature type="region of interest" description="Disordered" evidence="3">
    <location>
        <begin position="514"/>
        <end position="591"/>
    </location>
</feature>
<dbReference type="Gene3D" id="1.10.150.50">
    <property type="entry name" value="Transcription Factor, Ets-1"/>
    <property type="match status" value="1"/>
</dbReference>
<keyword evidence="9" id="KW-1185">Reference proteome</keyword>
<dbReference type="InterPro" id="IPR011993">
    <property type="entry name" value="PH-like_dom_sf"/>
</dbReference>
<dbReference type="Proteomes" id="UP000324091">
    <property type="component" value="Chromosome 17"/>
</dbReference>
<feature type="region of interest" description="Disordered" evidence="3">
    <location>
        <begin position="379"/>
        <end position="463"/>
    </location>
</feature>
<dbReference type="GO" id="GO:0016301">
    <property type="term" value="F:kinase activity"/>
    <property type="evidence" value="ECO:0007669"/>
    <property type="project" value="UniProtKB-KW"/>
</dbReference>
<dbReference type="Gene3D" id="2.30.42.10">
    <property type="match status" value="1"/>
</dbReference>
<dbReference type="GO" id="GO:0016020">
    <property type="term" value="C:membrane"/>
    <property type="evidence" value="ECO:0007669"/>
    <property type="project" value="InterPro"/>
</dbReference>
<reference evidence="8 9" key="1">
    <citation type="submission" date="2019-04" db="EMBL/GenBank/DDBJ databases">
        <title>Chromosome genome assembly for Takifugu flavidus.</title>
        <authorList>
            <person name="Xiao S."/>
        </authorList>
    </citation>
    <scope>NUCLEOTIDE SEQUENCE [LARGE SCALE GENOMIC DNA]</scope>
    <source>
        <strain evidence="8">HTHZ2018</strain>
        <tissue evidence="8">Muscle</tissue>
    </source>
</reference>
<dbReference type="InterPro" id="IPR013761">
    <property type="entry name" value="SAM/pointed_sf"/>
</dbReference>
<dbReference type="InterPro" id="IPR049628">
    <property type="entry name" value="CNK1-3_SAM"/>
</dbReference>
<dbReference type="Pfam" id="PF06663">
    <property type="entry name" value="CNK2_3_dom"/>
    <property type="match status" value="1"/>
</dbReference>
<dbReference type="EMBL" id="RHFK02000009">
    <property type="protein sequence ID" value="TWW70714.1"/>
    <property type="molecule type" value="Genomic_DNA"/>
</dbReference>
<dbReference type="PROSITE" id="PS50106">
    <property type="entry name" value="PDZ"/>
    <property type="match status" value="1"/>
</dbReference>
<comment type="caution">
    <text evidence="8">The sequence shown here is derived from an EMBL/GenBank/DDBJ whole genome shotgun (WGS) entry which is preliminary data.</text>
</comment>
<dbReference type="Gene3D" id="2.30.29.30">
    <property type="entry name" value="Pleckstrin-homology domain (PH domain)/Phosphotyrosine-binding domain (PTB)"/>
    <property type="match status" value="1"/>
</dbReference>
<gene>
    <name evidence="8" type="ORF">D4764_17G0001970</name>
</gene>
<dbReference type="CDD" id="cd06748">
    <property type="entry name" value="PDZ_CNK1_2_3-like"/>
    <property type="match status" value="1"/>
</dbReference>
<evidence type="ECO:0000313" key="9">
    <source>
        <dbReference type="Proteomes" id="UP000324091"/>
    </source>
</evidence>
<feature type="domain" description="SAM" evidence="5">
    <location>
        <begin position="11"/>
        <end position="76"/>
    </location>
</feature>
<dbReference type="FunFam" id="2.30.42.10:FF:000060">
    <property type="entry name" value="Connector enhancer of kinase suppressor of Ras 2"/>
    <property type="match status" value="1"/>
</dbReference>
<feature type="compositionally biased region" description="Low complexity" evidence="3">
    <location>
        <begin position="382"/>
        <end position="401"/>
    </location>
</feature>
<keyword evidence="8" id="KW-0808">Transferase</keyword>
<dbReference type="SUPFAM" id="SSF50156">
    <property type="entry name" value="PDZ domain-like"/>
    <property type="match status" value="1"/>
</dbReference>
<evidence type="ECO:0000313" key="8">
    <source>
        <dbReference type="EMBL" id="TWW70714.1"/>
    </source>
</evidence>
<dbReference type="InterPro" id="IPR017874">
    <property type="entry name" value="CRIC_domain"/>
</dbReference>
<feature type="compositionally biased region" description="Basic and acidic residues" evidence="3">
    <location>
        <begin position="514"/>
        <end position="523"/>
    </location>
</feature>
<evidence type="ECO:0000256" key="3">
    <source>
        <dbReference type="SAM" id="MobiDB-lite"/>
    </source>
</evidence>